<accession>A0A8S3YSY9</accession>
<dbReference type="PANTHER" id="PTHR16135">
    <property type="entry name" value="REPRESSOR OF YIELD OF DENV PROTEIN"/>
    <property type="match status" value="1"/>
</dbReference>
<dbReference type="GO" id="GO:0036464">
    <property type="term" value="C:cytoplasmic ribonucleoprotein granule"/>
    <property type="evidence" value="ECO:0007669"/>
    <property type="project" value="UniProtKB-SubCell"/>
</dbReference>
<dbReference type="AlphaFoldDB" id="A0A8S3YSY9"/>
<comment type="subcellular location">
    <subcellularLocation>
        <location evidence="2">Cytoplasm</location>
        <location evidence="2">Cytoplasmic ribonucleoprotein granule</location>
    </subcellularLocation>
    <subcellularLocation>
        <location evidence="1">Nucleus</location>
    </subcellularLocation>
</comment>
<evidence type="ECO:0000256" key="2">
    <source>
        <dbReference type="ARBA" id="ARBA00004331"/>
    </source>
</evidence>
<comment type="similarity">
    <text evidence="3">Belongs to the SHFL family.</text>
</comment>
<reference evidence="7" key="1">
    <citation type="submission" date="2021-04" db="EMBL/GenBank/DDBJ databases">
        <authorList>
            <consortium name="Molecular Ecology Group"/>
        </authorList>
    </citation>
    <scope>NUCLEOTIDE SEQUENCE</scope>
</reference>
<dbReference type="InterPro" id="IPR026795">
    <property type="entry name" value="SHFL"/>
</dbReference>
<evidence type="ECO:0000256" key="6">
    <source>
        <dbReference type="ARBA" id="ARBA00023242"/>
    </source>
</evidence>
<dbReference type="GO" id="GO:0045087">
    <property type="term" value="P:innate immune response"/>
    <property type="evidence" value="ECO:0007669"/>
    <property type="project" value="TreeGrafter"/>
</dbReference>
<sequence length="309" mass="34937">MDRDKEQTNKEACRLRELFRGRFDQDTAVKLITELGGLLPATDFIFNEKEEDVSKFLKQSTTYLQSLREDSKKVASLLENKIEDSVRQFVCGDCKRSWWKRVPLRKEVSRCRRCKVRYDPVPREHETGLGSFKCICGNEFTGYACMGETLSECYECGAQVPVDHMVPPRRNRQRRTKQPHSCNGVNCFNSSHNHGQNFTGLAQFGSHAGADLDRYSTSSDIPIMIGSEPSVLGGRPRIPRIQNNTHVQGNFEPADPGPVCVHPKSQKKPIKYVSKKHRSTGSTVSTFLSQNSIETQSISVVSELYSIDE</sequence>
<gene>
    <name evidence="7" type="ORF">CUNI_LOCUS5667</name>
</gene>
<comment type="caution">
    <text evidence="7">The sequence shown here is derived from an EMBL/GenBank/DDBJ whole genome shotgun (WGS) entry which is preliminary data.</text>
</comment>
<evidence type="ECO:0000256" key="1">
    <source>
        <dbReference type="ARBA" id="ARBA00004123"/>
    </source>
</evidence>
<keyword evidence="6" id="KW-0539">Nucleus</keyword>
<keyword evidence="5" id="KW-0694">RNA-binding</keyword>
<keyword evidence="8" id="KW-1185">Reference proteome</keyword>
<organism evidence="7 8">
    <name type="scientific">Candidula unifasciata</name>
    <dbReference type="NCBI Taxonomy" id="100452"/>
    <lineage>
        <taxon>Eukaryota</taxon>
        <taxon>Metazoa</taxon>
        <taxon>Spiralia</taxon>
        <taxon>Lophotrochozoa</taxon>
        <taxon>Mollusca</taxon>
        <taxon>Gastropoda</taxon>
        <taxon>Heterobranchia</taxon>
        <taxon>Euthyneura</taxon>
        <taxon>Panpulmonata</taxon>
        <taxon>Eupulmonata</taxon>
        <taxon>Stylommatophora</taxon>
        <taxon>Helicina</taxon>
        <taxon>Helicoidea</taxon>
        <taxon>Geomitridae</taxon>
        <taxon>Candidula</taxon>
    </lineage>
</organism>
<dbReference type="Pfam" id="PF15135">
    <property type="entry name" value="UPF0515"/>
    <property type="match status" value="1"/>
</dbReference>
<dbReference type="OrthoDB" id="9423182at2759"/>
<evidence type="ECO:0000313" key="8">
    <source>
        <dbReference type="Proteomes" id="UP000678393"/>
    </source>
</evidence>
<dbReference type="GO" id="GO:0075523">
    <property type="term" value="P:viral translational frameshifting"/>
    <property type="evidence" value="ECO:0007669"/>
    <property type="project" value="TreeGrafter"/>
</dbReference>
<dbReference type="EMBL" id="CAJHNH020000835">
    <property type="protein sequence ID" value="CAG5120109.1"/>
    <property type="molecule type" value="Genomic_DNA"/>
</dbReference>
<keyword evidence="4" id="KW-0963">Cytoplasm</keyword>
<dbReference type="GO" id="GO:0043022">
    <property type="term" value="F:ribosome binding"/>
    <property type="evidence" value="ECO:0007669"/>
    <property type="project" value="TreeGrafter"/>
</dbReference>
<dbReference type="PANTHER" id="PTHR16135:SF2">
    <property type="entry name" value="SHIFTLESS ANTIVIRAL INHIBITOR OF RIBOSOMAL FRAMESHIFTING PROTEIN"/>
    <property type="match status" value="1"/>
</dbReference>
<evidence type="ECO:0000313" key="7">
    <source>
        <dbReference type="EMBL" id="CAG5120109.1"/>
    </source>
</evidence>
<name>A0A8S3YSY9_9EUPU</name>
<evidence type="ECO:0000256" key="3">
    <source>
        <dbReference type="ARBA" id="ARBA00005469"/>
    </source>
</evidence>
<dbReference type="Proteomes" id="UP000678393">
    <property type="component" value="Unassembled WGS sequence"/>
</dbReference>
<evidence type="ECO:0000256" key="5">
    <source>
        <dbReference type="ARBA" id="ARBA00022884"/>
    </source>
</evidence>
<dbReference type="GO" id="GO:0005634">
    <property type="term" value="C:nucleus"/>
    <property type="evidence" value="ECO:0007669"/>
    <property type="project" value="UniProtKB-SubCell"/>
</dbReference>
<protein>
    <submittedName>
        <fullName evidence="7">Uncharacterized protein</fullName>
    </submittedName>
</protein>
<dbReference type="GO" id="GO:1990825">
    <property type="term" value="F:sequence-specific mRNA binding"/>
    <property type="evidence" value="ECO:0007669"/>
    <property type="project" value="TreeGrafter"/>
</dbReference>
<proteinExistence type="inferred from homology"/>
<evidence type="ECO:0000256" key="4">
    <source>
        <dbReference type="ARBA" id="ARBA00022490"/>
    </source>
</evidence>